<dbReference type="Proteomes" id="UP001209878">
    <property type="component" value="Unassembled WGS sequence"/>
</dbReference>
<dbReference type="EMBL" id="JAODUO010000118">
    <property type="protein sequence ID" value="KAK2188976.1"/>
    <property type="molecule type" value="Genomic_DNA"/>
</dbReference>
<reference evidence="16" key="1">
    <citation type="journal article" date="2023" name="Mol. Biol. Evol.">
        <title>Third-Generation Sequencing Reveals the Adaptive Role of the Epigenome in Three Deep-Sea Polychaetes.</title>
        <authorList>
            <person name="Perez M."/>
            <person name="Aroh O."/>
            <person name="Sun Y."/>
            <person name="Lan Y."/>
            <person name="Juniper S.K."/>
            <person name="Young C.R."/>
            <person name="Angers B."/>
            <person name="Qian P.Y."/>
        </authorList>
    </citation>
    <scope>NUCLEOTIDE SEQUENCE</scope>
    <source>
        <strain evidence="16">R07B-5</strain>
    </source>
</reference>
<dbReference type="FunFam" id="3.30.420.10:FF:000039">
    <property type="entry name" value="Target of EGR1 protein 1"/>
    <property type="match status" value="1"/>
</dbReference>
<dbReference type="InterPro" id="IPR036855">
    <property type="entry name" value="Znf_CCCH_sf"/>
</dbReference>
<evidence type="ECO:0000256" key="11">
    <source>
        <dbReference type="ARBA" id="ARBA00062362"/>
    </source>
</evidence>
<dbReference type="PANTHER" id="PTHR15092">
    <property type="entry name" value="POLY A -SPECIFIC RIBONUCLEASE/TARGET OF EGR1, MEMBER 1"/>
    <property type="match status" value="1"/>
</dbReference>
<dbReference type="PANTHER" id="PTHR15092:SF37">
    <property type="entry name" value="TARGET OF EGR1 PROTEIN 1"/>
    <property type="match status" value="1"/>
</dbReference>
<dbReference type="SUPFAM" id="SSF53098">
    <property type="entry name" value="Ribonuclease H-like"/>
    <property type="match status" value="1"/>
</dbReference>
<dbReference type="InterPro" id="IPR036397">
    <property type="entry name" value="RNaseH_sf"/>
</dbReference>
<sequence>MMGDAGTVPVIEVHSENFREMWPSLLLAIKSASFVAIDTELSGLGNRKKLNVKSIDDRYATVCELARSHSIISLGLSCFKLQGTAKLQGVDTEDCIPPNTTTLPAGTNTQFRYLVQSFNIPLLCSESYVVDPAALTFLIGHNFDFNVQYSRGLPYHRGNDVPEDRKPETQSMRRLFSELLVSDVPIVFHNALIDLVFLYQCFYCDLPPTLASFLADLSEAFPGGVYDTKFISEFKARWPASYLEYIFRKSERENTSNGFRESSHVQLTFPSYQGVTTDVTYQRTRQTDVADTEQQDAPEPCKAFGAHGWCSAGKACPKSHDIDVILDSEEKAVEKKRRRRTKHKRKRTSADDGDISMDTTSNNDSSEETDTMCHDSVKSTCHGSHSAGHDAFMTGFTFAYYVSKYTKCRSQSDTVSFCDLDCTDIVNRVCLTGKNIPLQIVKSNFAKTSKNHREKLEWLKLAMA</sequence>
<dbReference type="Pfam" id="PF04857">
    <property type="entry name" value="CAF1"/>
    <property type="match status" value="2"/>
</dbReference>
<keyword evidence="5 13" id="KW-0479">Metal-binding</keyword>
<protein>
    <recommendedName>
        <fullName evidence="12">Target of EGR1 protein 1</fullName>
    </recommendedName>
</protein>
<feature type="compositionally biased region" description="Basic residues" evidence="14">
    <location>
        <begin position="334"/>
        <end position="347"/>
    </location>
</feature>
<evidence type="ECO:0000256" key="14">
    <source>
        <dbReference type="SAM" id="MobiDB-lite"/>
    </source>
</evidence>
<dbReference type="Gene3D" id="6.10.250.3220">
    <property type="match status" value="1"/>
</dbReference>
<dbReference type="SUPFAM" id="SSF90229">
    <property type="entry name" value="CCCH zinc finger"/>
    <property type="match status" value="1"/>
</dbReference>
<comment type="function">
    <text evidence="10">Inhibits cell growth rate and cell cycle. Induces CDKN1A expression as well as TGF-beta expression. Mediates the inhibitory growth effect of EGR1. Involved in the maturation of snRNAs and snRNA 3'-tail processing.</text>
</comment>
<evidence type="ECO:0000256" key="7">
    <source>
        <dbReference type="ARBA" id="ARBA00022833"/>
    </source>
</evidence>
<evidence type="ECO:0000256" key="4">
    <source>
        <dbReference type="ARBA" id="ARBA00022553"/>
    </source>
</evidence>
<evidence type="ECO:0000256" key="13">
    <source>
        <dbReference type="PROSITE-ProRule" id="PRU00723"/>
    </source>
</evidence>
<dbReference type="GO" id="GO:0000175">
    <property type="term" value="F:3'-5'-RNA exonuclease activity"/>
    <property type="evidence" value="ECO:0007669"/>
    <property type="project" value="TreeGrafter"/>
</dbReference>
<name>A0AAD9UH48_RIDPI</name>
<proteinExistence type="inferred from homology"/>
<evidence type="ECO:0000313" key="16">
    <source>
        <dbReference type="EMBL" id="KAK2188976.1"/>
    </source>
</evidence>
<evidence type="ECO:0000256" key="5">
    <source>
        <dbReference type="ARBA" id="ARBA00022723"/>
    </source>
</evidence>
<dbReference type="PROSITE" id="PS50103">
    <property type="entry name" value="ZF_C3H1"/>
    <property type="match status" value="1"/>
</dbReference>
<evidence type="ECO:0000256" key="9">
    <source>
        <dbReference type="ARBA" id="ARBA00023242"/>
    </source>
</evidence>
<comment type="similarity">
    <text evidence="3">Belongs to the CAF1 family.</text>
</comment>
<feature type="domain" description="C3H1-type" evidence="15">
    <location>
        <begin position="295"/>
        <end position="323"/>
    </location>
</feature>
<dbReference type="GO" id="GO:0005730">
    <property type="term" value="C:nucleolus"/>
    <property type="evidence" value="ECO:0007669"/>
    <property type="project" value="UniProtKB-SubCell"/>
</dbReference>
<keyword evidence="4" id="KW-0597">Phosphoprotein</keyword>
<accession>A0AAD9UH48</accession>
<keyword evidence="7 13" id="KW-0862">Zinc</keyword>
<keyword evidence="17" id="KW-1185">Reference proteome</keyword>
<gene>
    <name evidence="16" type="ORF">NP493_119g10005</name>
</gene>
<evidence type="ECO:0000313" key="17">
    <source>
        <dbReference type="Proteomes" id="UP001209878"/>
    </source>
</evidence>
<evidence type="ECO:0000256" key="8">
    <source>
        <dbReference type="ARBA" id="ARBA00022990"/>
    </source>
</evidence>
<organism evidence="16 17">
    <name type="scientific">Ridgeia piscesae</name>
    <name type="common">Tubeworm</name>
    <dbReference type="NCBI Taxonomy" id="27915"/>
    <lineage>
        <taxon>Eukaryota</taxon>
        <taxon>Metazoa</taxon>
        <taxon>Spiralia</taxon>
        <taxon>Lophotrochozoa</taxon>
        <taxon>Annelida</taxon>
        <taxon>Polychaeta</taxon>
        <taxon>Sedentaria</taxon>
        <taxon>Canalipalpata</taxon>
        <taxon>Sabellida</taxon>
        <taxon>Siboglinidae</taxon>
        <taxon>Ridgeia</taxon>
    </lineage>
</organism>
<dbReference type="GO" id="GO:0015030">
    <property type="term" value="C:Cajal body"/>
    <property type="evidence" value="ECO:0007669"/>
    <property type="project" value="TreeGrafter"/>
</dbReference>
<dbReference type="InterPro" id="IPR000571">
    <property type="entry name" value="Znf_CCCH"/>
</dbReference>
<feature type="zinc finger region" description="C3H1-type" evidence="13">
    <location>
        <begin position="295"/>
        <end position="323"/>
    </location>
</feature>
<evidence type="ECO:0000256" key="3">
    <source>
        <dbReference type="ARBA" id="ARBA00008372"/>
    </source>
</evidence>
<dbReference type="InterPro" id="IPR012337">
    <property type="entry name" value="RNaseH-like_sf"/>
</dbReference>
<dbReference type="InterPro" id="IPR051181">
    <property type="entry name" value="CAF1_poly(A)_ribonucleases"/>
</dbReference>
<feature type="region of interest" description="Disordered" evidence="14">
    <location>
        <begin position="332"/>
        <end position="369"/>
    </location>
</feature>
<dbReference type="GO" id="GO:0008270">
    <property type="term" value="F:zinc ion binding"/>
    <property type="evidence" value="ECO:0007669"/>
    <property type="project" value="UniProtKB-KW"/>
</dbReference>
<evidence type="ECO:0000256" key="12">
    <source>
        <dbReference type="ARBA" id="ARBA00071349"/>
    </source>
</evidence>
<keyword evidence="9" id="KW-0539">Nucleus</keyword>
<dbReference type="GO" id="GO:0034472">
    <property type="term" value="P:snRNA 3'-end processing"/>
    <property type="evidence" value="ECO:0007669"/>
    <property type="project" value="TreeGrafter"/>
</dbReference>
<comment type="subcellular location">
    <subcellularLocation>
        <location evidence="1">Nucleus speckle</location>
    </subcellularLocation>
    <subcellularLocation>
        <location evidence="2">Nucleus</location>
        <location evidence="2">Nucleolus</location>
    </subcellularLocation>
</comment>
<keyword evidence="8" id="KW-0007">Acetylation</keyword>
<comment type="subunit">
    <text evidence="11">Interacts with U1, U2, U4, U5 and U6 snRNAs.</text>
</comment>
<evidence type="ECO:0000256" key="1">
    <source>
        <dbReference type="ARBA" id="ARBA00004324"/>
    </source>
</evidence>
<dbReference type="Gene3D" id="3.30.420.10">
    <property type="entry name" value="Ribonuclease H-like superfamily/Ribonuclease H"/>
    <property type="match status" value="1"/>
</dbReference>
<evidence type="ECO:0000256" key="2">
    <source>
        <dbReference type="ARBA" id="ARBA00004604"/>
    </source>
</evidence>
<dbReference type="AlphaFoldDB" id="A0AAD9UH48"/>
<evidence type="ECO:0000256" key="10">
    <source>
        <dbReference type="ARBA" id="ARBA00057484"/>
    </source>
</evidence>
<dbReference type="InterPro" id="IPR006941">
    <property type="entry name" value="RNase_CAF1"/>
</dbReference>
<evidence type="ECO:0000256" key="6">
    <source>
        <dbReference type="ARBA" id="ARBA00022771"/>
    </source>
</evidence>
<dbReference type="GO" id="GO:0016607">
    <property type="term" value="C:nuclear speck"/>
    <property type="evidence" value="ECO:0007669"/>
    <property type="project" value="UniProtKB-SubCell"/>
</dbReference>
<keyword evidence="6 13" id="KW-0863">Zinc-finger</keyword>
<comment type="caution">
    <text evidence="16">The sequence shown here is derived from an EMBL/GenBank/DDBJ whole genome shotgun (WGS) entry which is preliminary data.</text>
</comment>
<evidence type="ECO:0000259" key="15">
    <source>
        <dbReference type="PROSITE" id="PS50103"/>
    </source>
</evidence>
<dbReference type="GO" id="GO:0017069">
    <property type="term" value="F:snRNA binding"/>
    <property type="evidence" value="ECO:0007669"/>
    <property type="project" value="TreeGrafter"/>
</dbReference>